<organism evidence="1 2">
    <name type="scientific">Massilia frigida</name>
    <dbReference type="NCBI Taxonomy" id="2609281"/>
    <lineage>
        <taxon>Bacteria</taxon>
        <taxon>Pseudomonadati</taxon>
        <taxon>Pseudomonadota</taxon>
        <taxon>Betaproteobacteria</taxon>
        <taxon>Burkholderiales</taxon>
        <taxon>Oxalobacteraceae</taxon>
        <taxon>Telluria group</taxon>
        <taxon>Massilia</taxon>
    </lineage>
</organism>
<evidence type="ECO:0008006" key="3">
    <source>
        <dbReference type="Google" id="ProtNLM"/>
    </source>
</evidence>
<proteinExistence type="predicted"/>
<dbReference type="RefSeq" id="WP_167093310.1">
    <property type="nucleotide sequence ID" value="NZ_WHJG01000055.1"/>
</dbReference>
<gene>
    <name evidence="1" type="ORF">F2P44_30350</name>
</gene>
<dbReference type="SUPFAM" id="SSF53901">
    <property type="entry name" value="Thiolase-like"/>
    <property type="match status" value="1"/>
</dbReference>
<reference evidence="1 2" key="1">
    <citation type="submission" date="2019-10" db="EMBL/GenBank/DDBJ databases">
        <title>Taxonomy of Antarctic Massilia spp.: description of Massilia rubra sp. nov., Massilia aquatica sp. nov., Massilia mucilaginosa sp. nov., Massilia frigida sp. nov. isolated from streams, lakes and regoliths.</title>
        <authorList>
            <person name="Holochova P."/>
            <person name="Sedlacek I."/>
            <person name="Kralova S."/>
            <person name="Maslanova I."/>
            <person name="Busse H.-J."/>
            <person name="Stankova E."/>
            <person name="Vrbovska V."/>
            <person name="Kovarovic V."/>
            <person name="Bartak M."/>
            <person name="Svec P."/>
            <person name="Pantucek R."/>
        </authorList>
    </citation>
    <scope>NUCLEOTIDE SEQUENCE [LARGE SCALE GENOMIC DNA]</scope>
    <source>
        <strain evidence="1 2">CCM 8695</strain>
    </source>
</reference>
<sequence>MSDHLGWAPLVVKSSGLCCAVGFSLAAASCALRARIDHFKESMFVDGSGKPLLVAQLPLDDQWGPERLAELIQYAIADCNDAQDPIDADHTALLLLAPERGRPHSGTEQYNSLYRKVEEQFGASFQAGSAVFPQGRAAIGDALIHAQNLLRAGGVKHVLVVGADCLLDVHTIRYFLNQDRILCPANSDGFIPGEAAAALLLSLGDGDSTGLHITGAGAETEEALIDGVIPNRAVGLTKAIRTALGSAGVKPSALAFRMSDQNGEQFYVKEAANAFARIMLKDGVGVPVLHIADSIGETGAAAATATLAYLGSLAGMRDEPGDCGLVHFASDNGRRSAIVVDYR</sequence>
<dbReference type="InterPro" id="IPR016039">
    <property type="entry name" value="Thiolase-like"/>
</dbReference>
<protein>
    <recommendedName>
        <fullName evidence="3">3-oxoacyl-ACP synthase</fullName>
    </recommendedName>
</protein>
<evidence type="ECO:0000313" key="1">
    <source>
        <dbReference type="EMBL" id="NHZ83536.1"/>
    </source>
</evidence>
<accession>A0ABX0NDK2</accession>
<dbReference type="EMBL" id="WHJG01000055">
    <property type="protein sequence ID" value="NHZ83536.1"/>
    <property type="molecule type" value="Genomic_DNA"/>
</dbReference>
<name>A0ABX0NDK2_9BURK</name>
<keyword evidence="2" id="KW-1185">Reference proteome</keyword>
<dbReference type="Gene3D" id="3.40.47.10">
    <property type="match status" value="1"/>
</dbReference>
<dbReference type="Proteomes" id="UP000621455">
    <property type="component" value="Unassembled WGS sequence"/>
</dbReference>
<evidence type="ECO:0000313" key="2">
    <source>
        <dbReference type="Proteomes" id="UP000621455"/>
    </source>
</evidence>
<comment type="caution">
    <text evidence="1">The sequence shown here is derived from an EMBL/GenBank/DDBJ whole genome shotgun (WGS) entry which is preliminary data.</text>
</comment>